<feature type="non-terminal residue" evidence="1">
    <location>
        <position position="1"/>
    </location>
</feature>
<keyword evidence="2" id="KW-1185">Reference proteome</keyword>
<organism evidence="1 2">
    <name type="scientific">Rasamsonia emersonii (strain ATCC 16479 / CBS 393.64 / IMI 116815)</name>
    <dbReference type="NCBI Taxonomy" id="1408163"/>
    <lineage>
        <taxon>Eukaryota</taxon>
        <taxon>Fungi</taxon>
        <taxon>Dikarya</taxon>
        <taxon>Ascomycota</taxon>
        <taxon>Pezizomycotina</taxon>
        <taxon>Eurotiomycetes</taxon>
        <taxon>Eurotiomycetidae</taxon>
        <taxon>Eurotiales</taxon>
        <taxon>Trichocomaceae</taxon>
        <taxon>Rasamsonia</taxon>
    </lineage>
</organism>
<dbReference type="GeneID" id="25321782"/>
<accession>A0A0F4YEC6</accession>
<evidence type="ECO:0000313" key="2">
    <source>
        <dbReference type="Proteomes" id="UP000053958"/>
    </source>
</evidence>
<comment type="caution">
    <text evidence="1">The sequence shown here is derived from an EMBL/GenBank/DDBJ whole genome shotgun (WGS) entry which is preliminary data.</text>
</comment>
<sequence length="94" mass="9727">KLSVVVKMSVVVGRTNTGSVGAAGGTAICYHLIDVYIWILTPPSFCLVQWTEGPSGPGSVVLGPVWAQDTVDGHAGLRIAEALGLSFLDFAALT</sequence>
<dbReference type="AlphaFoldDB" id="A0A0F4YEC6"/>
<gene>
    <name evidence="1" type="ORF">T310_9860</name>
</gene>
<reference evidence="1 2" key="1">
    <citation type="submission" date="2015-04" db="EMBL/GenBank/DDBJ databases">
        <authorList>
            <person name="Heijne W.H."/>
            <person name="Fedorova N.D."/>
            <person name="Nierman W.C."/>
            <person name="Vollebregt A.W."/>
            <person name="Zhao Z."/>
            <person name="Wu L."/>
            <person name="Kumar M."/>
            <person name="Stam H."/>
            <person name="van den Berg M.A."/>
            <person name="Pel H.J."/>
        </authorList>
    </citation>
    <scope>NUCLEOTIDE SEQUENCE [LARGE SCALE GENOMIC DNA]</scope>
    <source>
        <strain evidence="1 2">CBS 393.64</strain>
    </source>
</reference>
<dbReference type="RefSeq" id="XP_013323151.1">
    <property type="nucleotide sequence ID" value="XM_013467697.1"/>
</dbReference>
<dbReference type="Proteomes" id="UP000053958">
    <property type="component" value="Unassembled WGS sequence"/>
</dbReference>
<name>A0A0F4YEC6_RASE3</name>
<protein>
    <submittedName>
        <fullName evidence="1">Uncharacterized protein</fullName>
    </submittedName>
</protein>
<dbReference type="EMBL" id="LASV01000753">
    <property type="protein sequence ID" value="KKA16539.1"/>
    <property type="molecule type" value="Genomic_DNA"/>
</dbReference>
<proteinExistence type="predicted"/>
<evidence type="ECO:0000313" key="1">
    <source>
        <dbReference type="EMBL" id="KKA16539.1"/>
    </source>
</evidence>